<keyword evidence="1" id="KW-0732">Signal</keyword>
<evidence type="ECO:0000256" key="1">
    <source>
        <dbReference type="SAM" id="SignalP"/>
    </source>
</evidence>
<name>A0A1G8EQL3_BACOV</name>
<gene>
    <name evidence="2" type="ORF">SAMN05192582_101147</name>
</gene>
<sequence length="107" mass="12370">MKKYLFVLMLTLCSASSFAQTQSNSDSTYVATEQWEYKTIYIRNSHKFAKQGEVNFENPDKTLDKYGQQGWELVAVAPLIASNLSSGNAYTSYLYYTFKRRIFYNGK</sequence>
<proteinExistence type="predicted"/>
<protein>
    <recommendedName>
        <fullName evidence="4">DUF4177 domain-containing protein</fullName>
    </recommendedName>
</protein>
<organism evidence="2 3">
    <name type="scientific">Bacteroides ovatus</name>
    <dbReference type="NCBI Taxonomy" id="28116"/>
    <lineage>
        <taxon>Bacteria</taxon>
        <taxon>Pseudomonadati</taxon>
        <taxon>Bacteroidota</taxon>
        <taxon>Bacteroidia</taxon>
        <taxon>Bacteroidales</taxon>
        <taxon>Bacteroidaceae</taxon>
        <taxon>Bacteroides</taxon>
    </lineage>
</organism>
<evidence type="ECO:0008006" key="4">
    <source>
        <dbReference type="Google" id="ProtNLM"/>
    </source>
</evidence>
<dbReference type="RefSeq" id="WP_081352669.1">
    <property type="nucleotide sequence ID" value="NZ_FNDO01000011.1"/>
</dbReference>
<evidence type="ECO:0000313" key="2">
    <source>
        <dbReference type="EMBL" id="SDH72181.1"/>
    </source>
</evidence>
<dbReference type="InterPro" id="IPR025234">
    <property type="entry name" value="YjzH-like"/>
</dbReference>
<dbReference type="AlphaFoldDB" id="A0A1G8EQL3"/>
<feature type="signal peptide" evidence="1">
    <location>
        <begin position="1"/>
        <end position="19"/>
    </location>
</feature>
<accession>A0A1G8EQL3</accession>
<dbReference type="EMBL" id="FNDO01000011">
    <property type="protein sequence ID" value="SDH72181.1"/>
    <property type="molecule type" value="Genomic_DNA"/>
</dbReference>
<feature type="chain" id="PRO_5010299739" description="DUF4177 domain-containing protein" evidence="1">
    <location>
        <begin position="20"/>
        <end position="107"/>
    </location>
</feature>
<dbReference type="Pfam" id="PF13783">
    <property type="entry name" value="DUF4177"/>
    <property type="match status" value="1"/>
</dbReference>
<dbReference type="Proteomes" id="UP000181870">
    <property type="component" value="Unassembled WGS sequence"/>
</dbReference>
<reference evidence="2 3" key="1">
    <citation type="submission" date="2016-10" db="EMBL/GenBank/DDBJ databases">
        <authorList>
            <person name="de Groot N.N."/>
        </authorList>
    </citation>
    <scope>NUCLEOTIDE SEQUENCE [LARGE SCALE GENOMIC DNA]</scope>
    <source>
        <strain evidence="2 3">NLAE-zl-C57</strain>
    </source>
</reference>
<evidence type="ECO:0000313" key="3">
    <source>
        <dbReference type="Proteomes" id="UP000181870"/>
    </source>
</evidence>